<dbReference type="GO" id="GO:0005886">
    <property type="term" value="C:plasma membrane"/>
    <property type="evidence" value="ECO:0007669"/>
    <property type="project" value="TreeGrafter"/>
</dbReference>
<dbReference type="Proteomes" id="UP000275408">
    <property type="component" value="Unassembled WGS sequence"/>
</dbReference>
<evidence type="ECO:0000313" key="9">
    <source>
        <dbReference type="Proteomes" id="UP000275408"/>
    </source>
</evidence>
<feature type="transmembrane region" description="Helical" evidence="6">
    <location>
        <begin position="560"/>
        <end position="582"/>
    </location>
</feature>
<reference evidence="8 9" key="1">
    <citation type="journal article" date="2018" name="Sci. Rep.">
        <title>Comparative analysis of the Pocillopora damicornis genome highlights role of immune system in coral evolution.</title>
        <authorList>
            <person name="Cunning R."/>
            <person name="Bay R.A."/>
            <person name="Gillette P."/>
            <person name="Baker A.C."/>
            <person name="Traylor-Knowles N."/>
        </authorList>
    </citation>
    <scope>NUCLEOTIDE SEQUENCE [LARGE SCALE GENOMIC DNA]</scope>
    <source>
        <strain evidence="8">RSMAS</strain>
        <tissue evidence="8">Whole animal</tissue>
    </source>
</reference>
<gene>
    <name evidence="8" type="ORF">pdam_00022809</name>
</gene>
<feature type="transmembrane region" description="Helical" evidence="6">
    <location>
        <begin position="497"/>
        <end position="515"/>
    </location>
</feature>
<dbReference type="InterPro" id="IPR024862">
    <property type="entry name" value="TRPV"/>
</dbReference>
<evidence type="ECO:0000256" key="3">
    <source>
        <dbReference type="ARBA" id="ARBA00022737"/>
    </source>
</evidence>
<evidence type="ECO:0000256" key="2">
    <source>
        <dbReference type="ARBA" id="ARBA00022692"/>
    </source>
</evidence>
<feature type="transmembrane region" description="Helical" evidence="6">
    <location>
        <begin position="521"/>
        <end position="539"/>
    </location>
</feature>
<keyword evidence="9" id="KW-1185">Reference proteome</keyword>
<comment type="subcellular location">
    <subcellularLocation>
        <location evidence="1">Membrane</location>
        <topology evidence="1">Multi-pass membrane protein</topology>
    </subcellularLocation>
</comment>
<keyword evidence="4 6" id="KW-1133">Transmembrane helix</keyword>
<feature type="transmembrane region" description="Helical" evidence="6">
    <location>
        <begin position="620"/>
        <end position="643"/>
    </location>
</feature>
<dbReference type="AlphaFoldDB" id="A0A3M6V3A2"/>
<protein>
    <recommendedName>
        <fullName evidence="7">Ion transport domain-containing protein</fullName>
    </recommendedName>
</protein>
<feature type="transmembrane region" description="Helical" evidence="6">
    <location>
        <begin position="459"/>
        <end position="477"/>
    </location>
</feature>
<feature type="transmembrane region" description="Helical" evidence="6">
    <location>
        <begin position="117"/>
        <end position="141"/>
    </location>
</feature>
<keyword evidence="2 6" id="KW-0812">Transmembrane</keyword>
<dbReference type="OrthoDB" id="5958640at2759"/>
<dbReference type="PANTHER" id="PTHR10582:SF2">
    <property type="entry name" value="INACTIVE"/>
    <property type="match status" value="1"/>
</dbReference>
<evidence type="ECO:0000313" key="8">
    <source>
        <dbReference type="EMBL" id="RMX60357.1"/>
    </source>
</evidence>
<accession>A0A3M6V3A2</accession>
<proteinExistence type="predicted"/>
<feature type="non-terminal residue" evidence="8">
    <location>
        <position position="1"/>
    </location>
</feature>
<organism evidence="8 9">
    <name type="scientific">Pocillopora damicornis</name>
    <name type="common">Cauliflower coral</name>
    <name type="synonym">Millepora damicornis</name>
    <dbReference type="NCBI Taxonomy" id="46731"/>
    <lineage>
        <taxon>Eukaryota</taxon>
        <taxon>Metazoa</taxon>
        <taxon>Cnidaria</taxon>
        <taxon>Anthozoa</taxon>
        <taxon>Hexacorallia</taxon>
        <taxon>Scleractinia</taxon>
        <taxon>Astrocoeniina</taxon>
        <taxon>Pocilloporidae</taxon>
        <taxon>Pocillopora</taxon>
    </lineage>
</organism>
<dbReference type="GO" id="GO:0005262">
    <property type="term" value="F:calcium channel activity"/>
    <property type="evidence" value="ECO:0007669"/>
    <property type="project" value="TreeGrafter"/>
</dbReference>
<dbReference type="Pfam" id="PF00520">
    <property type="entry name" value="Ion_trans"/>
    <property type="match status" value="1"/>
</dbReference>
<dbReference type="InterPro" id="IPR005821">
    <property type="entry name" value="Ion_trans_dom"/>
</dbReference>
<evidence type="ECO:0000256" key="4">
    <source>
        <dbReference type="ARBA" id="ARBA00022989"/>
    </source>
</evidence>
<dbReference type="EMBL" id="RCHS01000168">
    <property type="protein sequence ID" value="RMX60357.1"/>
    <property type="molecule type" value="Genomic_DNA"/>
</dbReference>
<feature type="transmembrane region" description="Helical" evidence="6">
    <location>
        <begin position="418"/>
        <end position="439"/>
    </location>
</feature>
<evidence type="ECO:0000256" key="6">
    <source>
        <dbReference type="SAM" id="Phobius"/>
    </source>
</evidence>
<feature type="non-terminal residue" evidence="8">
    <location>
        <position position="697"/>
    </location>
</feature>
<feature type="transmembrane region" description="Helical" evidence="6">
    <location>
        <begin position="212"/>
        <end position="235"/>
    </location>
</feature>
<keyword evidence="5 6" id="KW-0472">Membrane</keyword>
<evidence type="ECO:0000256" key="1">
    <source>
        <dbReference type="ARBA" id="ARBA00004141"/>
    </source>
</evidence>
<dbReference type="PANTHER" id="PTHR10582">
    <property type="entry name" value="TRANSIENT RECEPTOR POTENTIAL ION CHANNEL PROTEIN"/>
    <property type="match status" value="1"/>
</dbReference>
<comment type="caution">
    <text evidence="8">The sequence shown here is derived from an EMBL/GenBank/DDBJ whole genome shotgun (WGS) entry which is preliminary data.</text>
</comment>
<keyword evidence="3" id="KW-0677">Repeat</keyword>
<feature type="domain" description="Ion transport" evidence="7">
    <location>
        <begin position="432"/>
        <end position="654"/>
    </location>
</feature>
<name>A0A3M6V3A2_POCDA</name>
<evidence type="ECO:0000256" key="5">
    <source>
        <dbReference type="ARBA" id="ARBA00023136"/>
    </source>
</evidence>
<evidence type="ECO:0000259" key="7">
    <source>
        <dbReference type="Pfam" id="PF00520"/>
    </source>
</evidence>
<dbReference type="GO" id="GO:0098703">
    <property type="term" value="P:calcium ion import across plasma membrane"/>
    <property type="evidence" value="ECO:0007669"/>
    <property type="project" value="TreeGrafter"/>
</dbReference>
<sequence length="697" mass="81067">KTVVAVLDQMINPHWPFLPKRKEKYASEEEERGIEGAWRTITENPLEYYFYYHILDGDEGGRPPMIVTSEGHNKQTNNENFNCRDKSCLHAIAKSDNKEALQHPVVRMLVTAKWKSYGHWFLSLQAVLYVIFLLLLSYSLLQASTKVDPNRYSSAADSLRGFCEVTTLLIVACYISEEINQMKTDFEDILWSGLRTLSEQRPIVDDYSTFNWLSILLMMAYMGTVIVILLNILIAQMSTTYIQAKKVARLEYDVDRILQLTRMERFPFLHLRMKYYKEGGWISEKKLAEELLEFREDRNPWESVEAKLNAIRNMMRKLVKQKRLETYQTDEEMEGIEGAWRTITDDPLEYHFCYHILDGDEGGRPPMLSQSNGEVQTVNEHFNPRDKSCLHVIAKSKHMEALQHPVVRMLVKTKWKSYGHFFLSLQAALYVIFLLFLSYSLLHASTKVDPTQYRDAGDSFRGFCEIVSLVVVTFYFGEEINQMCIERQSYFMEWMTLFDWLGLLLVLCIIPLRYAGSKAQWTIASLAILFNFLRIFKFSSVTRTTGLYTKTLAKIIQQDLTRFMAVFAVVFLPFCGALFLSLRCSGQNHQFSGIGDVFLSGLRALSDQRPIAEDYSNFNWLSILLMLAYMGTVLVILLNILIAQMSTTYIQAKKVARVEYDVDRILQLTRMERFPFLNLRVKYYKEGEWISEKKLAE</sequence>